<name>A0AAJ1CVH0_PANAN</name>
<accession>A0AAJ1CVH0</accession>
<evidence type="ECO:0000313" key="1">
    <source>
        <dbReference type="EMBL" id="MCW0342247.1"/>
    </source>
</evidence>
<dbReference type="GO" id="GO:0043709">
    <property type="term" value="P:cell adhesion involved in single-species biofilm formation"/>
    <property type="evidence" value="ECO:0007669"/>
    <property type="project" value="TreeGrafter"/>
</dbReference>
<dbReference type="Gene3D" id="2.60.40.1090">
    <property type="entry name" value="Fimbrial-type adhesion domain"/>
    <property type="match status" value="1"/>
</dbReference>
<dbReference type="InterPro" id="IPR008966">
    <property type="entry name" value="Adhesion_dom_sf"/>
</dbReference>
<dbReference type="SUPFAM" id="SSF49401">
    <property type="entry name" value="Bacterial adhesins"/>
    <property type="match status" value="1"/>
</dbReference>
<dbReference type="InterPro" id="IPR050263">
    <property type="entry name" value="Bact_Fimbrial_Adh_Pro"/>
</dbReference>
<dbReference type="AlphaFoldDB" id="A0AAJ1CVH0"/>
<gene>
    <name evidence="1" type="ORF">NB703_000340</name>
</gene>
<dbReference type="PANTHER" id="PTHR33420:SF12">
    <property type="entry name" value="FIMBRIN-LIKE PROTEIN FIMI-RELATED"/>
    <property type="match status" value="1"/>
</dbReference>
<protein>
    <submittedName>
        <fullName evidence="1">PAP fimbrial minor pilin protein</fullName>
    </submittedName>
</protein>
<proteinExistence type="predicted"/>
<dbReference type="RefSeq" id="WP_050598413.1">
    <property type="nucleotide sequence ID" value="NZ_CP099535.1"/>
</dbReference>
<dbReference type="PANTHER" id="PTHR33420">
    <property type="entry name" value="FIMBRIAL SUBUNIT ELFA-RELATED"/>
    <property type="match status" value="1"/>
</dbReference>
<dbReference type="EMBL" id="JANFVX010000001">
    <property type="protein sequence ID" value="MCW0342247.1"/>
    <property type="molecule type" value="Genomic_DNA"/>
</dbReference>
<comment type="caution">
    <text evidence="1">The sequence shown here is derived from an EMBL/GenBank/DDBJ whole genome shotgun (WGS) entry which is preliminary data.</text>
</comment>
<reference evidence="1" key="1">
    <citation type="submission" date="2022-06" db="EMBL/GenBank/DDBJ databases">
        <title>Dynamics of rice microbiomes reveals core vertical transmitted seed endophytes.</title>
        <authorList>
            <person name="Liao K."/>
            <person name="Zhang X."/>
        </authorList>
    </citation>
    <scope>NUCLEOTIDE SEQUENCE</scope>
    <source>
        <strain evidence="1">JT1-17</strain>
    </source>
</reference>
<dbReference type="CDD" id="cd00165">
    <property type="entry name" value="S4"/>
    <property type="match status" value="1"/>
</dbReference>
<dbReference type="InterPro" id="IPR036937">
    <property type="entry name" value="Adhesion_dom_fimbrial_sf"/>
</dbReference>
<sequence>METGMFLRSFLVSLFVVICSSVQAAKWIDRGHGHVHVNGQIQESACSIHTDDIWQEVTFPVFSANALLNSGQEYSFPFSLRLVNCKLARKNGKEWKSVSVTFEGDRVLTQPDLFSLTGEAQGFALAVSDSEGHQASPGEMMDGVPLNPEGNELQYRLRVVPTGEEIREGRWSGVIRFMVSYQ</sequence>
<dbReference type="GO" id="GO:0009289">
    <property type="term" value="C:pilus"/>
    <property type="evidence" value="ECO:0007669"/>
    <property type="project" value="InterPro"/>
</dbReference>
<dbReference type="Proteomes" id="UP001208888">
    <property type="component" value="Unassembled WGS sequence"/>
</dbReference>
<organism evidence="1 2">
    <name type="scientific">Pantoea ananas</name>
    <name type="common">Erwinia uredovora</name>
    <dbReference type="NCBI Taxonomy" id="553"/>
    <lineage>
        <taxon>Bacteria</taxon>
        <taxon>Pseudomonadati</taxon>
        <taxon>Pseudomonadota</taxon>
        <taxon>Gammaproteobacteria</taxon>
        <taxon>Enterobacterales</taxon>
        <taxon>Erwiniaceae</taxon>
        <taxon>Pantoea</taxon>
    </lineage>
</organism>
<evidence type="ECO:0000313" key="2">
    <source>
        <dbReference type="Proteomes" id="UP001208888"/>
    </source>
</evidence>